<evidence type="ECO:0000256" key="12">
    <source>
        <dbReference type="ARBA" id="ARBA00045850"/>
    </source>
</evidence>
<evidence type="ECO:0000259" key="13">
    <source>
        <dbReference type="Pfam" id="PF13359"/>
    </source>
</evidence>
<evidence type="ECO:0000256" key="10">
    <source>
        <dbReference type="ARBA" id="ARBA00023242"/>
    </source>
</evidence>
<keyword evidence="7" id="KW-0540">Nuclease</keyword>
<comment type="caution">
    <text evidence="14">The sequence shown here is derived from an EMBL/GenBank/DDBJ whole genome shotgun (WGS) entry which is preliminary data.</text>
</comment>
<dbReference type="GO" id="GO:0005737">
    <property type="term" value="C:cytoplasm"/>
    <property type="evidence" value="ECO:0007669"/>
    <property type="project" value="UniProtKB-SubCell"/>
</dbReference>
<sequence>MVLVSSAERNYQERIRLERMRDNSNPFELAEEKFQKLFRLPRSAAFQLVSDLDDQRLDEGFIPKHLKVLSALQFFAQGSYQAAVGQDNFIALSQPSVSRCIKITADLIVEKLLPNCIKFPMTESEKLIAMTEFQELFNMPNTLGAVDGTHISIAKPSINHPTAPGNLFYNRKGFYSINCQIVCSAKGKIIGLNPNFPGSTHDAAIWRASTINHFLKSNFLSGERNQWLLGDKGYPLQPWLMTPLMAPTTEAERAYNNYALNDDNHYDVEIQDVNIVVEEENQDFLIEARQIREELIQTHFNY</sequence>
<dbReference type="EMBL" id="CADEBC010000733">
    <property type="protein sequence ID" value="CAB3260207.1"/>
    <property type="molecule type" value="Genomic_DNA"/>
</dbReference>
<dbReference type="GO" id="GO:0004518">
    <property type="term" value="F:nuclease activity"/>
    <property type="evidence" value="ECO:0007669"/>
    <property type="project" value="UniProtKB-KW"/>
</dbReference>
<evidence type="ECO:0000256" key="11">
    <source>
        <dbReference type="ARBA" id="ARBA00030126"/>
    </source>
</evidence>
<evidence type="ECO:0000256" key="9">
    <source>
        <dbReference type="ARBA" id="ARBA00022801"/>
    </source>
</evidence>
<comment type="subcellular location">
    <subcellularLocation>
        <location evidence="3">Cytoplasm</location>
    </subcellularLocation>
    <subcellularLocation>
        <location evidence="2">Nucleus</location>
    </subcellularLocation>
</comment>
<keyword evidence="10" id="KW-0539">Nucleus</keyword>
<organism evidence="14 16">
    <name type="scientific">Arctia plantaginis</name>
    <name type="common">Wood tiger moth</name>
    <name type="synonym">Phalaena plantaginis</name>
    <dbReference type="NCBI Taxonomy" id="874455"/>
    <lineage>
        <taxon>Eukaryota</taxon>
        <taxon>Metazoa</taxon>
        <taxon>Ecdysozoa</taxon>
        <taxon>Arthropoda</taxon>
        <taxon>Hexapoda</taxon>
        <taxon>Insecta</taxon>
        <taxon>Pterygota</taxon>
        <taxon>Neoptera</taxon>
        <taxon>Endopterygota</taxon>
        <taxon>Lepidoptera</taxon>
        <taxon>Glossata</taxon>
        <taxon>Ditrysia</taxon>
        <taxon>Noctuoidea</taxon>
        <taxon>Erebidae</taxon>
        <taxon>Arctiinae</taxon>
        <taxon>Arctia</taxon>
    </lineage>
</organism>
<comment type="cofactor">
    <cofactor evidence="1">
        <name>a divalent metal cation</name>
        <dbReference type="ChEBI" id="CHEBI:60240"/>
    </cofactor>
</comment>
<evidence type="ECO:0000256" key="1">
    <source>
        <dbReference type="ARBA" id="ARBA00001968"/>
    </source>
</evidence>
<dbReference type="GO" id="GO:0005634">
    <property type="term" value="C:nucleus"/>
    <property type="evidence" value="ECO:0007669"/>
    <property type="project" value="UniProtKB-SubCell"/>
</dbReference>
<keyword evidence="9" id="KW-0378">Hydrolase</keyword>
<evidence type="ECO:0000256" key="5">
    <source>
        <dbReference type="ARBA" id="ARBA00015519"/>
    </source>
</evidence>
<dbReference type="EMBL" id="CADEBC010000592">
    <property type="protein sequence ID" value="CAB3257766.1"/>
    <property type="molecule type" value="Genomic_DNA"/>
</dbReference>
<dbReference type="GO" id="GO:0046872">
    <property type="term" value="F:metal ion binding"/>
    <property type="evidence" value="ECO:0007669"/>
    <property type="project" value="UniProtKB-KW"/>
</dbReference>
<dbReference type="GO" id="GO:0016787">
    <property type="term" value="F:hydrolase activity"/>
    <property type="evidence" value="ECO:0007669"/>
    <property type="project" value="UniProtKB-KW"/>
</dbReference>
<reference evidence="14 16" key="1">
    <citation type="submission" date="2020-04" db="EMBL/GenBank/DDBJ databases">
        <authorList>
            <person name="Wallbank WR R."/>
            <person name="Pardo Diaz C."/>
            <person name="Kozak K."/>
            <person name="Martin S."/>
            <person name="Jiggins C."/>
            <person name="Moest M."/>
            <person name="Warren A I."/>
            <person name="Byers J.R.P. K."/>
            <person name="Montejo-Kovacevich G."/>
            <person name="Yen C E."/>
        </authorList>
    </citation>
    <scope>NUCLEOTIDE SEQUENCE [LARGE SCALE GENOMIC DNA]</scope>
</reference>
<comment type="function">
    <text evidence="12">Transposase-derived protein that may have nuclease activity. Does not have transposase activity.</text>
</comment>
<evidence type="ECO:0000256" key="3">
    <source>
        <dbReference type="ARBA" id="ARBA00004496"/>
    </source>
</evidence>
<dbReference type="AlphaFoldDB" id="A0A8S1BF29"/>
<dbReference type="PANTHER" id="PTHR22930">
    <property type="match status" value="1"/>
</dbReference>
<keyword evidence="16" id="KW-1185">Reference proteome</keyword>
<evidence type="ECO:0000256" key="4">
    <source>
        <dbReference type="ARBA" id="ARBA00006958"/>
    </source>
</evidence>
<accession>A0A8S1BF29</accession>
<evidence type="ECO:0000256" key="7">
    <source>
        <dbReference type="ARBA" id="ARBA00022722"/>
    </source>
</evidence>
<evidence type="ECO:0000256" key="8">
    <source>
        <dbReference type="ARBA" id="ARBA00022723"/>
    </source>
</evidence>
<comment type="similarity">
    <text evidence="4">Belongs to the HARBI1 family.</text>
</comment>
<dbReference type="Proteomes" id="UP000494106">
    <property type="component" value="Unassembled WGS sequence"/>
</dbReference>
<dbReference type="Pfam" id="PF13359">
    <property type="entry name" value="DDE_Tnp_4"/>
    <property type="match status" value="1"/>
</dbReference>
<protein>
    <recommendedName>
        <fullName evidence="5">Putative nuclease HARBI1</fullName>
    </recommendedName>
    <alternativeName>
        <fullName evidence="11">Harbinger transposase-derived nuclease</fullName>
    </alternativeName>
</protein>
<evidence type="ECO:0000313" key="14">
    <source>
        <dbReference type="EMBL" id="CAB3257766.1"/>
    </source>
</evidence>
<evidence type="ECO:0000313" key="16">
    <source>
        <dbReference type="Proteomes" id="UP000494106"/>
    </source>
</evidence>
<evidence type="ECO:0000256" key="6">
    <source>
        <dbReference type="ARBA" id="ARBA00022490"/>
    </source>
</evidence>
<dbReference type="InterPro" id="IPR045249">
    <property type="entry name" value="HARBI1-like"/>
</dbReference>
<gene>
    <name evidence="14" type="ORF">APLA_LOCUS16151</name>
    <name evidence="15" type="ORF">APLA_LOCUS17300</name>
</gene>
<name>A0A8S1BF29_ARCPL</name>
<dbReference type="OrthoDB" id="6509413at2759"/>
<feature type="domain" description="DDE Tnp4" evidence="13">
    <location>
        <begin position="146"/>
        <end position="262"/>
    </location>
</feature>
<evidence type="ECO:0000256" key="2">
    <source>
        <dbReference type="ARBA" id="ARBA00004123"/>
    </source>
</evidence>
<dbReference type="PRINTS" id="PR02086">
    <property type="entry name" value="PUTNUCHARBI1"/>
</dbReference>
<evidence type="ECO:0000313" key="15">
    <source>
        <dbReference type="EMBL" id="CAB3260207.1"/>
    </source>
</evidence>
<dbReference type="InterPro" id="IPR026103">
    <property type="entry name" value="HARBI1_animal"/>
</dbReference>
<proteinExistence type="inferred from homology"/>
<keyword evidence="6" id="KW-0963">Cytoplasm</keyword>
<keyword evidence="8" id="KW-0479">Metal-binding</keyword>
<dbReference type="InterPro" id="IPR027806">
    <property type="entry name" value="HARBI1_dom"/>
</dbReference>
<dbReference type="PANTHER" id="PTHR22930:SF85">
    <property type="entry name" value="GH03217P-RELATED"/>
    <property type="match status" value="1"/>
</dbReference>